<dbReference type="EMBL" id="JAXQNO010000008">
    <property type="protein sequence ID" value="KAK4792688.1"/>
    <property type="molecule type" value="Genomic_DNA"/>
</dbReference>
<sequence>MEVLVGSALHIDQVRSELDSGFEEGESSDSSIGAPDDSDEEEEEEEEEEEKEEDEDGVVSSEKRKLKNGSGSLGSLAALEDSLPIKRGLSLHISGKSKSFTNLAEANIGSVKDLEKTEHPFNKKRRMLRWSRNNLSGYYKWSNPRSMPVLPFIEDEEDDDADADEGEEAGGRGGERSEQGSSDTDPISPGTRQMQRHLRVLKSRSCFALSDLPEEEEDDDD</sequence>
<feature type="compositionally biased region" description="Acidic residues" evidence="3">
    <location>
        <begin position="36"/>
        <end position="57"/>
    </location>
</feature>
<evidence type="ECO:0000256" key="3">
    <source>
        <dbReference type="SAM" id="MobiDB-lite"/>
    </source>
</evidence>
<proteinExistence type="predicted"/>
<dbReference type="AlphaFoldDB" id="A0AAN7LPH6"/>
<feature type="region of interest" description="Disordered" evidence="3">
    <location>
        <begin position="15"/>
        <end position="78"/>
    </location>
</feature>
<dbReference type="Proteomes" id="UP001346149">
    <property type="component" value="Unassembled WGS sequence"/>
</dbReference>
<comment type="subcellular location">
    <subcellularLocation>
        <location evidence="1">Nucleus</location>
    </subcellularLocation>
</comment>
<feature type="compositionally biased region" description="Acidic residues" evidence="3">
    <location>
        <begin position="153"/>
        <end position="168"/>
    </location>
</feature>
<evidence type="ECO:0000256" key="2">
    <source>
        <dbReference type="ARBA" id="ARBA00023242"/>
    </source>
</evidence>
<feature type="region of interest" description="Disordered" evidence="3">
    <location>
        <begin position="143"/>
        <end position="199"/>
    </location>
</feature>
<dbReference type="GO" id="GO:0005634">
    <property type="term" value="C:nucleus"/>
    <property type="evidence" value="ECO:0007669"/>
    <property type="project" value="UniProtKB-SubCell"/>
</dbReference>
<dbReference type="PANTHER" id="PTHR33172">
    <property type="entry name" value="OS08G0516900 PROTEIN"/>
    <property type="match status" value="1"/>
</dbReference>
<keyword evidence="5" id="KW-1185">Reference proteome</keyword>
<evidence type="ECO:0000313" key="4">
    <source>
        <dbReference type="EMBL" id="KAK4792688.1"/>
    </source>
</evidence>
<accession>A0AAN7LPH6</accession>
<dbReference type="PANTHER" id="PTHR33172:SF91">
    <property type="entry name" value="PROTEIN OXIDATIVE STRESS 3 LIKE 5"/>
    <property type="match status" value="1"/>
</dbReference>
<name>A0AAN7LPH6_TRANT</name>
<gene>
    <name evidence="4" type="ORF">SAY86_023123</name>
</gene>
<feature type="compositionally biased region" description="Basic and acidic residues" evidence="3">
    <location>
        <begin position="169"/>
        <end position="178"/>
    </location>
</feature>
<protein>
    <submittedName>
        <fullName evidence="4">Uncharacterized protein</fullName>
    </submittedName>
</protein>
<keyword evidence="2" id="KW-0539">Nucleus</keyword>
<organism evidence="4 5">
    <name type="scientific">Trapa natans</name>
    <name type="common">Water chestnut</name>
    <dbReference type="NCBI Taxonomy" id="22666"/>
    <lineage>
        <taxon>Eukaryota</taxon>
        <taxon>Viridiplantae</taxon>
        <taxon>Streptophyta</taxon>
        <taxon>Embryophyta</taxon>
        <taxon>Tracheophyta</taxon>
        <taxon>Spermatophyta</taxon>
        <taxon>Magnoliopsida</taxon>
        <taxon>eudicotyledons</taxon>
        <taxon>Gunneridae</taxon>
        <taxon>Pentapetalae</taxon>
        <taxon>rosids</taxon>
        <taxon>malvids</taxon>
        <taxon>Myrtales</taxon>
        <taxon>Lythraceae</taxon>
        <taxon>Trapa</taxon>
    </lineage>
</organism>
<reference evidence="4 5" key="1">
    <citation type="journal article" date="2023" name="Hortic Res">
        <title>Pangenome of water caltrop reveals structural variations and asymmetric subgenome divergence after allopolyploidization.</title>
        <authorList>
            <person name="Zhang X."/>
            <person name="Chen Y."/>
            <person name="Wang L."/>
            <person name="Yuan Y."/>
            <person name="Fang M."/>
            <person name="Shi L."/>
            <person name="Lu R."/>
            <person name="Comes H.P."/>
            <person name="Ma Y."/>
            <person name="Chen Y."/>
            <person name="Huang G."/>
            <person name="Zhou Y."/>
            <person name="Zheng Z."/>
            <person name="Qiu Y."/>
        </authorList>
    </citation>
    <scope>NUCLEOTIDE SEQUENCE [LARGE SCALE GENOMIC DNA]</scope>
    <source>
        <strain evidence="4">F231</strain>
    </source>
</reference>
<evidence type="ECO:0000313" key="5">
    <source>
        <dbReference type="Proteomes" id="UP001346149"/>
    </source>
</evidence>
<dbReference type="InterPro" id="IPR051992">
    <property type="entry name" value="OxStress_Response_Reg"/>
</dbReference>
<comment type="caution">
    <text evidence="4">The sequence shown here is derived from an EMBL/GenBank/DDBJ whole genome shotgun (WGS) entry which is preliminary data.</text>
</comment>
<dbReference type="GO" id="GO:0006950">
    <property type="term" value="P:response to stress"/>
    <property type="evidence" value="ECO:0007669"/>
    <property type="project" value="UniProtKB-ARBA"/>
</dbReference>
<evidence type="ECO:0000256" key="1">
    <source>
        <dbReference type="ARBA" id="ARBA00004123"/>
    </source>
</evidence>